<dbReference type="GO" id="GO:0003677">
    <property type="term" value="F:DNA binding"/>
    <property type="evidence" value="ECO:0007669"/>
    <property type="project" value="InterPro"/>
</dbReference>
<comment type="caution">
    <text evidence="2">The sequence shown here is derived from an EMBL/GenBank/DDBJ whole genome shotgun (WGS) entry which is preliminary data.</text>
</comment>
<dbReference type="GO" id="GO:0006355">
    <property type="term" value="P:regulation of DNA-templated transcription"/>
    <property type="evidence" value="ECO:0007669"/>
    <property type="project" value="InterPro"/>
</dbReference>
<evidence type="ECO:0000313" key="3">
    <source>
        <dbReference type="Proteomes" id="UP001408789"/>
    </source>
</evidence>
<protein>
    <recommendedName>
        <fullName evidence="1">Auxin response factor domain-containing protein</fullName>
    </recommendedName>
</protein>
<dbReference type="PANTHER" id="PTHR31384">
    <property type="entry name" value="AUXIN RESPONSE FACTOR 4-RELATED"/>
    <property type="match status" value="1"/>
</dbReference>
<keyword evidence="3" id="KW-1185">Reference proteome</keyword>
<dbReference type="InterPro" id="IPR010525">
    <property type="entry name" value="ARF_dom"/>
</dbReference>
<dbReference type="GO" id="GO:0005634">
    <property type="term" value="C:nucleus"/>
    <property type="evidence" value="ECO:0007669"/>
    <property type="project" value="InterPro"/>
</dbReference>
<gene>
    <name evidence="2" type="ORF">SSX86_011555</name>
</gene>
<evidence type="ECO:0000259" key="1">
    <source>
        <dbReference type="Pfam" id="PF06507"/>
    </source>
</evidence>
<dbReference type="Pfam" id="PF06507">
    <property type="entry name" value="ARF_AD"/>
    <property type="match status" value="1"/>
</dbReference>
<dbReference type="InterPro" id="IPR044835">
    <property type="entry name" value="ARF_plant"/>
</dbReference>
<evidence type="ECO:0000313" key="2">
    <source>
        <dbReference type="EMBL" id="KAK9069651.1"/>
    </source>
</evidence>
<name>A0AAP0D891_9ASTR</name>
<dbReference type="Gene3D" id="2.30.30.1040">
    <property type="match status" value="1"/>
</dbReference>
<dbReference type="AlphaFoldDB" id="A0AAP0D891"/>
<proteinExistence type="predicted"/>
<dbReference type="Proteomes" id="UP001408789">
    <property type="component" value="Unassembled WGS sequence"/>
</dbReference>
<sequence length="276" mass="31375">MANIDHSGHQIQGLYKELWHAYVPCEGERVYYFPEGHVEQLDAASIHHGLDHQQLSSFCLSAKILCKVMNVQLMAEPDTEEVYAVITLLPDHDQSEVTIPDPTLAQPSSCTVVRSVCKTLVGSHGRAPLDMCLSSSSLPTSMALKHHQLDILSVASHAVTTRTRFIVTYKPGSCRSLFIISINKYLEAQNRKIFVGMRFTMTFEDEEFAEIRLAGTVVGVADYEWKSIQVEWNNCKKSSTFLLPEKVSFWELEPPKRSVWSVYFRRIKELFCWACL</sequence>
<dbReference type="GO" id="GO:0009725">
    <property type="term" value="P:response to hormone"/>
    <property type="evidence" value="ECO:0007669"/>
    <property type="project" value="InterPro"/>
</dbReference>
<dbReference type="PANTHER" id="PTHR31384:SF96">
    <property type="entry name" value="AUXIN RESPONSE FACTOR 1"/>
    <property type="match status" value="1"/>
</dbReference>
<reference evidence="2 3" key="1">
    <citation type="submission" date="2024-04" db="EMBL/GenBank/DDBJ databases">
        <title>The reference genome of an endangered Asteraceae, Deinandra increscens subsp. villosa, native to the Central Coast of California.</title>
        <authorList>
            <person name="Guilliams M."/>
            <person name="Hasenstab-Lehman K."/>
            <person name="Meyer R."/>
            <person name="Mcevoy S."/>
        </authorList>
    </citation>
    <scope>NUCLEOTIDE SEQUENCE [LARGE SCALE GENOMIC DNA]</scope>
    <source>
        <tissue evidence="2">Leaf</tissue>
    </source>
</reference>
<dbReference type="EMBL" id="JBCNJP010000013">
    <property type="protein sequence ID" value="KAK9069651.1"/>
    <property type="molecule type" value="Genomic_DNA"/>
</dbReference>
<organism evidence="2 3">
    <name type="scientific">Deinandra increscens subsp. villosa</name>
    <dbReference type="NCBI Taxonomy" id="3103831"/>
    <lineage>
        <taxon>Eukaryota</taxon>
        <taxon>Viridiplantae</taxon>
        <taxon>Streptophyta</taxon>
        <taxon>Embryophyta</taxon>
        <taxon>Tracheophyta</taxon>
        <taxon>Spermatophyta</taxon>
        <taxon>Magnoliopsida</taxon>
        <taxon>eudicotyledons</taxon>
        <taxon>Gunneridae</taxon>
        <taxon>Pentapetalae</taxon>
        <taxon>asterids</taxon>
        <taxon>campanulids</taxon>
        <taxon>Asterales</taxon>
        <taxon>Asteraceae</taxon>
        <taxon>Asteroideae</taxon>
        <taxon>Heliantheae alliance</taxon>
        <taxon>Madieae</taxon>
        <taxon>Madiinae</taxon>
        <taxon>Deinandra</taxon>
    </lineage>
</organism>
<accession>A0AAP0D891</accession>
<feature type="domain" description="Auxin response factor" evidence="1">
    <location>
        <begin position="178"/>
        <end position="254"/>
    </location>
</feature>